<evidence type="ECO:0000259" key="1">
    <source>
        <dbReference type="Pfam" id="PF10979"/>
    </source>
</evidence>
<feature type="domain" description="DUF2786" evidence="1">
    <location>
        <begin position="155"/>
        <end position="191"/>
    </location>
</feature>
<dbReference type="AlphaFoldDB" id="A0A6P2CD14"/>
<dbReference type="RefSeq" id="WP_010837069.1">
    <property type="nucleotide sequence ID" value="NZ_QRCM01000001.1"/>
</dbReference>
<name>A0A6P2CD14_9NOCA</name>
<dbReference type="Proteomes" id="UP000471120">
    <property type="component" value="Unassembled WGS sequence"/>
</dbReference>
<evidence type="ECO:0000313" key="3">
    <source>
        <dbReference type="Proteomes" id="UP000471120"/>
    </source>
</evidence>
<gene>
    <name evidence="2" type="ORF">DW322_08360</name>
</gene>
<comment type="caution">
    <text evidence="2">The sequence shown here is derived from an EMBL/GenBank/DDBJ whole genome shotgun (WGS) entry which is preliminary data.</text>
</comment>
<reference evidence="2 3" key="1">
    <citation type="submission" date="2018-07" db="EMBL/GenBank/DDBJ databases">
        <title>Genome sequence of Rhodococcus rhodnii ATCC 35071 from Rhodnius prolixus.</title>
        <authorList>
            <person name="Patel V."/>
            <person name="Vogel K.J."/>
        </authorList>
    </citation>
    <scope>NUCLEOTIDE SEQUENCE [LARGE SCALE GENOMIC DNA]</scope>
    <source>
        <strain evidence="2 3">ATCC 35071</strain>
    </source>
</reference>
<dbReference type="InterPro" id="IPR024498">
    <property type="entry name" value="DUF2786"/>
</dbReference>
<sequence>MADRTDFRASGISPDPAITSLVALAHDRLEHGWQPADLVHVLAGADRDARLAHLAAVIVLDHAHVNDAAHRAPVEWRRQVEALTHDHPRAADALANASVVDVLAALPRGTVDLARSMLRFVQDWPILVDPPSRWPAAGAAPSHTASPPPDGHRLFDRIRALLAKAENTEFPDEAEAFTAKAQHLMSRYAIDAALLRSHTDAPTAVGARRIHVDTPYALEKVQLLCAVAAANRARTLWYEQARTATVVGTQVDLDQIAVLFSSLLVQAVRAMARTDPEGEPTTSFRRGFLLGYADRIGQRLRHADTRATLDVAAAASLAVADVLPAVAATEHAVDTEFARLFPRTRTSSRRSRGAMSGWAAGRTAADSADIA</sequence>
<dbReference type="Pfam" id="PF10979">
    <property type="entry name" value="DUF2786"/>
    <property type="match status" value="1"/>
</dbReference>
<dbReference type="EMBL" id="QRCM01000001">
    <property type="protein sequence ID" value="TXG90232.1"/>
    <property type="molecule type" value="Genomic_DNA"/>
</dbReference>
<organism evidence="2 3">
    <name type="scientific">Rhodococcus rhodnii</name>
    <dbReference type="NCBI Taxonomy" id="38312"/>
    <lineage>
        <taxon>Bacteria</taxon>
        <taxon>Bacillati</taxon>
        <taxon>Actinomycetota</taxon>
        <taxon>Actinomycetes</taxon>
        <taxon>Mycobacteriales</taxon>
        <taxon>Nocardiaceae</taxon>
        <taxon>Rhodococcus</taxon>
    </lineage>
</organism>
<accession>A0A6P2CD14</accession>
<evidence type="ECO:0000313" key="2">
    <source>
        <dbReference type="EMBL" id="TXG90232.1"/>
    </source>
</evidence>
<proteinExistence type="predicted"/>
<protein>
    <submittedName>
        <fullName evidence="2">DUF2786 domain-containing protein</fullName>
    </submittedName>
</protein>